<evidence type="ECO:0000313" key="2">
    <source>
        <dbReference type="Proteomes" id="UP000003494"/>
    </source>
</evidence>
<protein>
    <submittedName>
        <fullName evidence="1">ACR, COG1399</fullName>
    </submittedName>
</protein>
<accession>C4GAX9</accession>
<dbReference type="AlphaFoldDB" id="C4GAX9"/>
<dbReference type="eggNOG" id="COG1399">
    <property type="taxonomic scope" value="Bacteria"/>
</dbReference>
<proteinExistence type="predicted"/>
<dbReference type="Pfam" id="PF02620">
    <property type="entry name" value="YceD"/>
    <property type="match status" value="1"/>
</dbReference>
<gene>
    <name evidence="1" type="ORF">GCWU000342_01080</name>
</gene>
<evidence type="ECO:0000313" key="1">
    <source>
        <dbReference type="EMBL" id="EEP28272.1"/>
    </source>
</evidence>
<dbReference type="EMBL" id="ACIP02000002">
    <property type="protein sequence ID" value="EEP28272.1"/>
    <property type="molecule type" value="Genomic_DNA"/>
</dbReference>
<reference evidence="1" key="1">
    <citation type="submission" date="2009-04" db="EMBL/GenBank/DDBJ databases">
        <authorList>
            <person name="Weinstock G."/>
            <person name="Sodergren E."/>
            <person name="Clifton S."/>
            <person name="Fulton L."/>
            <person name="Fulton B."/>
            <person name="Courtney L."/>
            <person name="Fronick C."/>
            <person name="Harrison M."/>
            <person name="Strong C."/>
            <person name="Farmer C."/>
            <person name="Delahaunty K."/>
            <person name="Markovic C."/>
            <person name="Hall O."/>
            <person name="Minx P."/>
            <person name="Tomlinson C."/>
            <person name="Mitreva M."/>
            <person name="Nelson J."/>
            <person name="Hou S."/>
            <person name="Wollam A."/>
            <person name="Pepin K.H."/>
            <person name="Johnson M."/>
            <person name="Bhonagiri V."/>
            <person name="Nash W.E."/>
            <person name="Warren W."/>
            <person name="Chinwalla A."/>
            <person name="Mardis E.R."/>
            <person name="Wilson R.K."/>
        </authorList>
    </citation>
    <scope>NUCLEOTIDE SEQUENCE [LARGE SCALE GENOMIC DNA]</scope>
    <source>
        <strain evidence="1">DSM 14600</strain>
    </source>
</reference>
<keyword evidence="2" id="KW-1185">Reference proteome</keyword>
<sequence>MIIDLAESLSKRNFSEDVTVSFDRDVLHIMSEDYPILKKEPFEFHFVNEENRRLYVHAEGELQVAIPCDRCLRRTRVPFSLVIDRILRLSDGMIVIPEEESDTLAYPADGYSIDCDILVFDEIMVNWPAKVLCRDDCKGLCPVCGQNLNDKDCGHDRFVPDPRMAGIQDLFQNFKEV</sequence>
<dbReference type="Proteomes" id="UP000003494">
    <property type="component" value="Unassembled WGS sequence"/>
</dbReference>
<dbReference type="HOGENOM" id="CLU_100236_1_1_9"/>
<organism evidence="1 2">
    <name type="scientific">Shuttleworthella satelles DSM 14600</name>
    <dbReference type="NCBI Taxonomy" id="626523"/>
    <lineage>
        <taxon>Bacteria</taxon>
        <taxon>Bacillati</taxon>
        <taxon>Bacillota</taxon>
        <taxon>Clostridia</taxon>
        <taxon>Lachnospirales</taxon>
        <taxon>Lachnospiraceae</taxon>
        <taxon>Shuttleworthella</taxon>
    </lineage>
</organism>
<comment type="caution">
    <text evidence="1">The sequence shown here is derived from an EMBL/GenBank/DDBJ whole genome shotgun (WGS) entry which is preliminary data.</text>
</comment>
<name>C4GAX9_9FIRM</name>
<dbReference type="RefSeq" id="WP_006906090.1">
    <property type="nucleotide sequence ID" value="NZ_GG665866.1"/>
</dbReference>
<dbReference type="InterPro" id="IPR003772">
    <property type="entry name" value="YceD"/>
</dbReference>
<dbReference type="STRING" id="626523.GCWU000342_01080"/>